<dbReference type="EMBL" id="CAJNIZ010044182">
    <property type="protein sequence ID" value="CAE7681062.1"/>
    <property type="molecule type" value="Genomic_DNA"/>
</dbReference>
<keyword evidence="3" id="KW-1185">Reference proteome</keyword>
<feature type="compositionally biased region" description="Polar residues" evidence="1">
    <location>
        <begin position="374"/>
        <end position="383"/>
    </location>
</feature>
<evidence type="ECO:0000313" key="3">
    <source>
        <dbReference type="Proteomes" id="UP000649617"/>
    </source>
</evidence>
<reference evidence="2" key="1">
    <citation type="submission" date="2021-02" db="EMBL/GenBank/DDBJ databases">
        <authorList>
            <person name="Dougan E. K."/>
            <person name="Rhodes N."/>
            <person name="Thang M."/>
            <person name="Chan C."/>
        </authorList>
    </citation>
    <scope>NUCLEOTIDE SEQUENCE</scope>
</reference>
<comment type="caution">
    <text evidence="2">The sequence shown here is derived from an EMBL/GenBank/DDBJ whole genome shotgun (WGS) entry which is preliminary data.</text>
</comment>
<proteinExistence type="predicted"/>
<dbReference type="AlphaFoldDB" id="A0A812WNW5"/>
<organism evidence="2 3">
    <name type="scientific">Symbiodinium pilosum</name>
    <name type="common">Dinoflagellate</name>
    <dbReference type="NCBI Taxonomy" id="2952"/>
    <lineage>
        <taxon>Eukaryota</taxon>
        <taxon>Sar</taxon>
        <taxon>Alveolata</taxon>
        <taxon>Dinophyceae</taxon>
        <taxon>Suessiales</taxon>
        <taxon>Symbiodiniaceae</taxon>
        <taxon>Symbiodinium</taxon>
    </lineage>
</organism>
<dbReference type="Proteomes" id="UP000649617">
    <property type="component" value="Unassembled WGS sequence"/>
</dbReference>
<sequence>MMAAECPNLAIYLEEVRYFLQDVLGGSWQDLLRLGASDAEDLILDRVESHVDKCTDEAIRSMCFFVSRGKCPLLLVIEHPTQLQCQVIRRVERLRFLCKGTATVFPYPELTSGLRKKLVSAKLKVPDMLEILSPYYDFILSREPQWALDVQGRSFIARCAIVVMLFLGEQSDFVWHVWDSENEGGQWAFPGGDVCRVHDQSLLGTAEREWNEEVLGPGFAFNVVRSPDFEPIIIPFLEGKSARYPVQPYVVARATTEFFQATQAQRYRFQVPPHAISKSGCKEEDFRRLHTDPKATLVEHDWGTWARIERQGNGISGLIVPEITTGEGPAATNTRWENLAMLQKNWKDIEMRLRSPSQRSALAGYSKSKGKGSAAQQSHTGHD</sequence>
<evidence type="ECO:0000313" key="2">
    <source>
        <dbReference type="EMBL" id="CAE7681062.1"/>
    </source>
</evidence>
<accession>A0A812WNW5</accession>
<protein>
    <submittedName>
        <fullName evidence="2">CATSPER1 protein</fullName>
    </submittedName>
</protein>
<dbReference type="OrthoDB" id="427092at2759"/>
<feature type="region of interest" description="Disordered" evidence="1">
    <location>
        <begin position="357"/>
        <end position="383"/>
    </location>
</feature>
<gene>
    <name evidence="2" type="primary">CATSPER1</name>
    <name evidence="2" type="ORF">SPIL2461_LOCUS18964</name>
</gene>
<name>A0A812WNW5_SYMPI</name>
<evidence type="ECO:0000256" key="1">
    <source>
        <dbReference type="SAM" id="MobiDB-lite"/>
    </source>
</evidence>